<organism evidence="2 3">
    <name type="scientific">Rhodopirellula maiorica SM1</name>
    <dbReference type="NCBI Taxonomy" id="1265738"/>
    <lineage>
        <taxon>Bacteria</taxon>
        <taxon>Pseudomonadati</taxon>
        <taxon>Planctomycetota</taxon>
        <taxon>Planctomycetia</taxon>
        <taxon>Pirellulales</taxon>
        <taxon>Pirellulaceae</taxon>
        <taxon>Novipirellula</taxon>
    </lineage>
</organism>
<accession>M5RKG6</accession>
<feature type="signal peptide" evidence="1">
    <location>
        <begin position="1"/>
        <end position="18"/>
    </location>
</feature>
<dbReference type="AlphaFoldDB" id="M5RKG6"/>
<evidence type="ECO:0000256" key="1">
    <source>
        <dbReference type="SAM" id="SignalP"/>
    </source>
</evidence>
<comment type="caution">
    <text evidence="2">The sequence shown here is derived from an EMBL/GenBank/DDBJ whole genome shotgun (WGS) entry which is preliminary data.</text>
</comment>
<evidence type="ECO:0000313" key="3">
    <source>
        <dbReference type="Proteomes" id="UP000011991"/>
    </source>
</evidence>
<keyword evidence="1" id="KW-0732">Signal</keyword>
<dbReference type="EMBL" id="ANOG01001030">
    <property type="protein sequence ID" value="EMI15857.1"/>
    <property type="molecule type" value="Genomic_DNA"/>
</dbReference>
<protein>
    <recommendedName>
        <fullName evidence="4">Secreted protein</fullName>
    </recommendedName>
</protein>
<keyword evidence="3" id="KW-1185">Reference proteome</keyword>
<dbReference type="Proteomes" id="UP000011991">
    <property type="component" value="Unassembled WGS sequence"/>
</dbReference>
<evidence type="ECO:0008006" key="4">
    <source>
        <dbReference type="Google" id="ProtNLM"/>
    </source>
</evidence>
<gene>
    <name evidence="2" type="ORF">RMSM_07219</name>
</gene>
<name>M5RKG6_9BACT</name>
<sequence>MVMKIHSFVAACVVTAHCFVLSLQHVSAGFTPFVIRGTPSVTSLPGGGSEIVITVGGQKAALGSSDLDGQLLGDITTLKIDRLDDA</sequence>
<feature type="chain" id="PRO_5004070795" description="Secreted protein" evidence="1">
    <location>
        <begin position="19"/>
        <end position="86"/>
    </location>
</feature>
<reference evidence="2 3" key="1">
    <citation type="journal article" date="2013" name="Mar. Genomics">
        <title>Expression of sulfatases in Rhodopirellula baltica and the diversity of sulfatases in the genus Rhodopirellula.</title>
        <authorList>
            <person name="Wegner C.E."/>
            <person name="Richter-Heitmann T."/>
            <person name="Klindworth A."/>
            <person name="Klockow C."/>
            <person name="Richter M."/>
            <person name="Achstetter T."/>
            <person name="Glockner F.O."/>
            <person name="Harder J."/>
        </authorList>
    </citation>
    <scope>NUCLEOTIDE SEQUENCE [LARGE SCALE GENOMIC DNA]</scope>
    <source>
        <strain evidence="2 3">SM1</strain>
    </source>
</reference>
<proteinExistence type="predicted"/>
<feature type="non-terminal residue" evidence="2">
    <location>
        <position position="86"/>
    </location>
</feature>
<evidence type="ECO:0000313" key="2">
    <source>
        <dbReference type="EMBL" id="EMI15857.1"/>
    </source>
</evidence>